<proteinExistence type="predicted"/>
<gene>
    <name evidence="1" type="ORF">AEK19_MT1304</name>
</gene>
<protein>
    <submittedName>
        <fullName evidence="1">Uncharacterized protein</fullName>
    </submittedName>
</protein>
<keyword evidence="1" id="KW-0496">Mitochondrion</keyword>
<geneLocation type="mitochondrion" evidence="1"/>
<accession>A0A1Y0B226</accession>
<dbReference type="AlphaFoldDB" id="A0A1Y0B226"/>
<organism evidence="1">
    <name type="scientific">Utricularia reniformis</name>
    <dbReference type="NCBI Taxonomy" id="192314"/>
    <lineage>
        <taxon>Eukaryota</taxon>
        <taxon>Viridiplantae</taxon>
        <taxon>Streptophyta</taxon>
        <taxon>Embryophyta</taxon>
        <taxon>Tracheophyta</taxon>
        <taxon>Spermatophyta</taxon>
        <taxon>Magnoliopsida</taxon>
        <taxon>eudicotyledons</taxon>
        <taxon>Gunneridae</taxon>
        <taxon>Pentapetalae</taxon>
        <taxon>asterids</taxon>
        <taxon>lamiids</taxon>
        <taxon>Lamiales</taxon>
        <taxon>Lentibulariaceae</taxon>
        <taxon>Utricularia</taxon>
    </lineage>
</organism>
<dbReference type="EMBL" id="KY774314">
    <property type="protein sequence ID" value="ART31505.1"/>
    <property type="molecule type" value="Genomic_DNA"/>
</dbReference>
<sequence>MPSSSGPFTKAPIESTSDFSNVACAPLARSLTLLVEEVVSPLFRTRLPLYLERKQRINLPSLY</sequence>
<name>A0A1Y0B226_9LAMI</name>
<reference evidence="1" key="1">
    <citation type="submission" date="2017-03" db="EMBL/GenBank/DDBJ databases">
        <title>The mitochondrial genome of the carnivorous plant Utricularia reniformis (Lentibulariaceae): structure, comparative analysis and evolutionary landmarks.</title>
        <authorList>
            <person name="Silva S.R."/>
            <person name="Alvarenga D.O."/>
            <person name="Michael T.P."/>
            <person name="Miranda V.F.O."/>
            <person name="Varani A.M."/>
        </authorList>
    </citation>
    <scope>NUCLEOTIDE SEQUENCE</scope>
</reference>
<evidence type="ECO:0000313" key="1">
    <source>
        <dbReference type="EMBL" id="ART31505.1"/>
    </source>
</evidence>